<accession>A0A177MJ87</accession>
<evidence type="ECO:0000313" key="1">
    <source>
        <dbReference type="EMBL" id="OAI05413.1"/>
    </source>
</evidence>
<name>A0A177MJ87_METMH</name>
<organism evidence="1 2">
    <name type="scientific">Methylomonas methanica</name>
    <dbReference type="NCBI Taxonomy" id="421"/>
    <lineage>
        <taxon>Bacteria</taxon>
        <taxon>Pseudomonadati</taxon>
        <taxon>Pseudomonadota</taxon>
        <taxon>Gammaproteobacteria</taxon>
        <taxon>Methylococcales</taxon>
        <taxon>Methylococcaceae</taxon>
        <taxon>Methylomonas</taxon>
    </lineage>
</organism>
<sequence>MWNYTYTASGGQKSAVHLTILVFHQISGLVLSPYSAPSIGAFGEIGPIGARQGCRAFSEGQGWPFRKPSAKARSTGNWRNVGWPFLWILSFGHAKESIAVVGPRTDIKITVALATQNLNQMVFDKPGFTQF</sequence>
<evidence type="ECO:0000313" key="2">
    <source>
        <dbReference type="Proteomes" id="UP000077763"/>
    </source>
</evidence>
<dbReference type="EMBL" id="LUUH01000042">
    <property type="protein sequence ID" value="OAI05413.1"/>
    <property type="molecule type" value="Genomic_DNA"/>
</dbReference>
<proteinExistence type="predicted"/>
<gene>
    <name evidence="1" type="ORF">A1353_11545</name>
</gene>
<dbReference type="AlphaFoldDB" id="A0A177MJ87"/>
<comment type="caution">
    <text evidence="1">The sequence shown here is derived from an EMBL/GenBank/DDBJ whole genome shotgun (WGS) entry which is preliminary data.</text>
</comment>
<dbReference type="Proteomes" id="UP000077763">
    <property type="component" value="Unassembled WGS sequence"/>
</dbReference>
<protein>
    <submittedName>
        <fullName evidence="1">Uncharacterized protein</fullName>
    </submittedName>
</protein>
<reference evidence="1 2" key="1">
    <citation type="submission" date="2016-03" db="EMBL/GenBank/DDBJ databases">
        <authorList>
            <person name="Ploux O."/>
        </authorList>
    </citation>
    <scope>NUCLEOTIDE SEQUENCE [LARGE SCALE GENOMIC DNA]</scope>
    <source>
        <strain evidence="1 2">R-45371</strain>
    </source>
</reference>